<dbReference type="AlphaFoldDB" id="A0A423H1W6"/>
<keyword evidence="1" id="KW-0732">Signal</keyword>
<protein>
    <submittedName>
        <fullName evidence="2">Uncharacterized protein</fullName>
    </submittedName>
</protein>
<dbReference type="EMBL" id="MOBI01000001">
    <property type="protein sequence ID" value="RON06230.1"/>
    <property type="molecule type" value="Genomic_DNA"/>
</dbReference>
<organism evidence="2 3">
    <name type="scientific">Pseudomonas brassicacearum</name>
    <dbReference type="NCBI Taxonomy" id="930166"/>
    <lineage>
        <taxon>Bacteria</taxon>
        <taxon>Pseudomonadati</taxon>
        <taxon>Pseudomonadota</taxon>
        <taxon>Gammaproteobacteria</taxon>
        <taxon>Pseudomonadales</taxon>
        <taxon>Pseudomonadaceae</taxon>
        <taxon>Pseudomonas</taxon>
    </lineage>
</organism>
<evidence type="ECO:0000313" key="3">
    <source>
        <dbReference type="Proteomes" id="UP000284684"/>
    </source>
</evidence>
<reference evidence="2 3" key="1">
    <citation type="submission" date="2016-10" db="EMBL/GenBank/DDBJ databases">
        <title>Comparative genome analysis of multiple Pseudomonas spp. focuses on biocontrol and plant growth promoting traits.</title>
        <authorList>
            <person name="Tao X.-Y."/>
            <person name="Taylor C.G."/>
        </authorList>
    </citation>
    <scope>NUCLEOTIDE SEQUENCE [LARGE SCALE GENOMIC DNA]</scope>
    <source>
        <strain evidence="2 3">37D10</strain>
    </source>
</reference>
<feature type="chain" id="PRO_5019576559" evidence="1">
    <location>
        <begin position="24"/>
        <end position="160"/>
    </location>
</feature>
<name>A0A423H1W6_9PSED</name>
<sequence>MRINSAVRLALFAATLLALPVGANELKPPSRALPNAEYAAALVATYGKRVHFADDESYLRTVAFKIDCRAQDGRVLPLGTLLLARVADSSQDAVWLESYVVLRGDELRVYDYLVRKDGSATQPTLRFEANRWGEFRAHGVRVEAVLNSCFGSYGPIWRAR</sequence>
<gene>
    <name evidence="2" type="ORF">BK658_00115</name>
</gene>
<dbReference type="Proteomes" id="UP000284684">
    <property type="component" value="Unassembled WGS sequence"/>
</dbReference>
<evidence type="ECO:0000313" key="2">
    <source>
        <dbReference type="EMBL" id="RON06230.1"/>
    </source>
</evidence>
<accession>A0A423H1W6</accession>
<evidence type="ECO:0000256" key="1">
    <source>
        <dbReference type="SAM" id="SignalP"/>
    </source>
</evidence>
<feature type="signal peptide" evidence="1">
    <location>
        <begin position="1"/>
        <end position="23"/>
    </location>
</feature>
<dbReference type="RefSeq" id="WP_123580129.1">
    <property type="nucleotide sequence ID" value="NZ_MOBI01000001.1"/>
</dbReference>
<comment type="caution">
    <text evidence="2">The sequence shown here is derived from an EMBL/GenBank/DDBJ whole genome shotgun (WGS) entry which is preliminary data.</text>
</comment>
<proteinExistence type="predicted"/>